<name>A0A0G4F6N1_VITBC</name>
<protein>
    <recommendedName>
        <fullName evidence="5">Exonuclease domain-containing protein</fullName>
    </recommendedName>
</protein>
<feature type="region of interest" description="Disordered" evidence="2">
    <location>
        <begin position="1"/>
        <end position="71"/>
    </location>
</feature>
<gene>
    <name evidence="3" type="ORF">Vbra_14554</name>
</gene>
<dbReference type="AlphaFoldDB" id="A0A0G4F6N1"/>
<evidence type="ECO:0000256" key="2">
    <source>
        <dbReference type="SAM" id="MobiDB-lite"/>
    </source>
</evidence>
<dbReference type="InParanoid" id="A0A0G4F6N1"/>
<evidence type="ECO:0000313" key="4">
    <source>
        <dbReference type="Proteomes" id="UP000041254"/>
    </source>
</evidence>
<dbReference type="GO" id="GO:0003723">
    <property type="term" value="F:RNA binding"/>
    <property type="evidence" value="ECO:0007669"/>
    <property type="project" value="TreeGrafter"/>
</dbReference>
<sequence length="394" mass="42718">MDTSKPIQPSGSATAAPSLTAAAKKQGGVQHSSTMVLSARACTPDTSPCDSASEGSGSREEPVQRVHAGPDASVGGSNFKLGSVLADIADHSCEFVSVDMEFSGLFANIDPNRANLHVFYEDCAWSVPQFLVVQLGVCCAMRDPAAPDRWMLSTHTFYAYPAMRTVSGFDTQSFRFLRSAGFDLNRWVDESVEYLRLADIEAAAPCRDTKELIEEGGLQCVVKGIMGSAKPLVVHNGLLDLLHLYDKFIGELPYPLVAFCSEWMSLFPRGTFDTKLIAADLLQLSSSSSSATALAILRSQLLNSFAIYPSATASEAAKAHDAGYDALMTAQVFVLELEHLFHSTSPGQQQGTALKRRRLDRPAIPMEWLARCESQYFANVISCESSPHTHHTTP</sequence>
<feature type="compositionally biased region" description="Polar residues" evidence="2">
    <location>
        <begin position="44"/>
        <end position="56"/>
    </location>
</feature>
<dbReference type="PANTHER" id="PTHR15092">
    <property type="entry name" value="POLY A -SPECIFIC RIBONUCLEASE/TARGET OF EGR1, MEMBER 1"/>
    <property type="match status" value="1"/>
</dbReference>
<proteinExistence type="inferred from homology"/>
<dbReference type="SUPFAM" id="SSF53098">
    <property type="entry name" value="Ribonuclease H-like"/>
    <property type="match status" value="1"/>
</dbReference>
<dbReference type="OrthoDB" id="414075at2759"/>
<dbReference type="InterPro" id="IPR051181">
    <property type="entry name" value="CAF1_poly(A)_ribonucleases"/>
</dbReference>
<accession>A0A0G4F6N1</accession>
<dbReference type="InterPro" id="IPR036397">
    <property type="entry name" value="RNaseH_sf"/>
</dbReference>
<dbReference type="PhylomeDB" id="A0A0G4F6N1"/>
<dbReference type="VEuPathDB" id="CryptoDB:Vbra_14554"/>
<comment type="similarity">
    <text evidence="1">Belongs to the CAF1 family.</text>
</comment>
<dbReference type="Proteomes" id="UP000041254">
    <property type="component" value="Unassembled WGS sequence"/>
</dbReference>
<organism evidence="3 4">
    <name type="scientific">Vitrella brassicaformis (strain CCMP3155)</name>
    <dbReference type="NCBI Taxonomy" id="1169540"/>
    <lineage>
        <taxon>Eukaryota</taxon>
        <taxon>Sar</taxon>
        <taxon>Alveolata</taxon>
        <taxon>Colpodellida</taxon>
        <taxon>Vitrellaceae</taxon>
        <taxon>Vitrella</taxon>
    </lineage>
</organism>
<evidence type="ECO:0000256" key="1">
    <source>
        <dbReference type="ARBA" id="ARBA00008372"/>
    </source>
</evidence>
<feature type="compositionally biased region" description="Low complexity" evidence="2">
    <location>
        <begin position="9"/>
        <end position="23"/>
    </location>
</feature>
<keyword evidence="4" id="KW-1185">Reference proteome</keyword>
<dbReference type="InterPro" id="IPR006941">
    <property type="entry name" value="RNase_CAF1"/>
</dbReference>
<evidence type="ECO:0008006" key="5">
    <source>
        <dbReference type="Google" id="ProtNLM"/>
    </source>
</evidence>
<dbReference type="PANTHER" id="PTHR15092:SF22">
    <property type="entry name" value="POLY(A)-SPECIFIC RIBONUCLEASE PNLDC1"/>
    <property type="match status" value="1"/>
</dbReference>
<dbReference type="Pfam" id="PF04857">
    <property type="entry name" value="CAF1"/>
    <property type="match status" value="2"/>
</dbReference>
<evidence type="ECO:0000313" key="3">
    <source>
        <dbReference type="EMBL" id="CEM07677.1"/>
    </source>
</evidence>
<dbReference type="InterPro" id="IPR012337">
    <property type="entry name" value="RNaseH-like_sf"/>
</dbReference>
<dbReference type="GO" id="GO:0000175">
    <property type="term" value="F:3'-5'-RNA exonuclease activity"/>
    <property type="evidence" value="ECO:0007669"/>
    <property type="project" value="TreeGrafter"/>
</dbReference>
<reference evidence="3 4" key="1">
    <citation type="submission" date="2014-11" db="EMBL/GenBank/DDBJ databases">
        <authorList>
            <person name="Zhu J."/>
            <person name="Qi W."/>
            <person name="Song R."/>
        </authorList>
    </citation>
    <scope>NUCLEOTIDE SEQUENCE [LARGE SCALE GENOMIC DNA]</scope>
</reference>
<dbReference type="Gene3D" id="3.30.420.10">
    <property type="entry name" value="Ribonuclease H-like superfamily/Ribonuclease H"/>
    <property type="match status" value="1"/>
</dbReference>
<dbReference type="EMBL" id="CDMY01000376">
    <property type="protein sequence ID" value="CEM07677.1"/>
    <property type="molecule type" value="Genomic_DNA"/>
</dbReference>
<dbReference type="STRING" id="1169540.A0A0G4F6N1"/>